<evidence type="ECO:0000313" key="4">
    <source>
        <dbReference type="EMBL" id="MFC4824013.1"/>
    </source>
</evidence>
<sequence>MKTYESDPETPERERRFVGVSEYEVVGDGTTLVAYGLGACVGLAVYDPENAVGGLAHAMLPRRSDGDGTSDGKYVDAAVEQMLREAVSAGASYAALEGYVVGGSDLLDLTELPREVSDDNVATAREAFAELDVPVEGSDVGGGRGRTVEFDTGTGRIAVVTAYDPEPILLREGEGGNEESEN</sequence>
<dbReference type="GO" id="GO:0006935">
    <property type="term" value="P:chemotaxis"/>
    <property type="evidence" value="ECO:0007669"/>
    <property type="project" value="UniProtKB-UniRule"/>
</dbReference>
<dbReference type="AlphaFoldDB" id="A0ABD5Q035"/>
<evidence type="ECO:0000256" key="2">
    <source>
        <dbReference type="ARBA" id="ARBA00022801"/>
    </source>
</evidence>
<dbReference type="InterPro" id="IPR038592">
    <property type="entry name" value="CheD-like_sf"/>
</dbReference>
<organism evidence="4 5">
    <name type="scientific">Halorussus aquaticus</name>
    <dbReference type="NCBI Taxonomy" id="2953748"/>
    <lineage>
        <taxon>Archaea</taxon>
        <taxon>Methanobacteriati</taxon>
        <taxon>Methanobacteriota</taxon>
        <taxon>Stenosarchaea group</taxon>
        <taxon>Halobacteria</taxon>
        <taxon>Halobacteriales</taxon>
        <taxon>Haladaptataceae</taxon>
        <taxon>Halorussus</taxon>
    </lineage>
</organism>
<dbReference type="Pfam" id="PF03975">
    <property type="entry name" value="CheD"/>
    <property type="match status" value="1"/>
</dbReference>
<keyword evidence="5" id="KW-1185">Reference proteome</keyword>
<keyword evidence="2 3" id="KW-0378">Hydrolase</keyword>
<name>A0ABD5Q035_9EURY</name>
<dbReference type="PANTHER" id="PTHR35147:SF1">
    <property type="entry name" value="CHEMORECEPTOR GLUTAMINE DEAMIDASE CHED-RELATED"/>
    <property type="match status" value="1"/>
</dbReference>
<dbReference type="HAMAP" id="MF_01440">
    <property type="entry name" value="CheD"/>
    <property type="match status" value="1"/>
</dbReference>
<comment type="caution">
    <text evidence="4">The sequence shown here is derived from an EMBL/GenBank/DDBJ whole genome shotgun (WGS) entry which is preliminary data.</text>
</comment>
<dbReference type="EMBL" id="JBHSHT010000001">
    <property type="protein sequence ID" value="MFC4824013.1"/>
    <property type="molecule type" value="Genomic_DNA"/>
</dbReference>
<evidence type="ECO:0000256" key="3">
    <source>
        <dbReference type="HAMAP-Rule" id="MF_01440"/>
    </source>
</evidence>
<dbReference type="EC" id="3.5.1.44" evidence="3"/>
<protein>
    <recommendedName>
        <fullName evidence="3">Probable chemoreceptor glutamine deamidase CheD</fullName>
        <ecNumber evidence="3">3.5.1.44</ecNumber>
    </recommendedName>
</protein>
<dbReference type="InterPro" id="IPR011324">
    <property type="entry name" value="Cytotoxic_necrot_fac-like_cat"/>
</dbReference>
<dbReference type="Proteomes" id="UP001595945">
    <property type="component" value="Unassembled WGS sequence"/>
</dbReference>
<dbReference type="Gene3D" id="3.30.1330.200">
    <property type="match status" value="1"/>
</dbReference>
<dbReference type="PANTHER" id="PTHR35147">
    <property type="entry name" value="CHEMORECEPTOR GLUTAMINE DEAMIDASE CHED-RELATED"/>
    <property type="match status" value="1"/>
</dbReference>
<dbReference type="SUPFAM" id="SSF64438">
    <property type="entry name" value="CNF1/YfiH-like putative cysteine hydrolases"/>
    <property type="match status" value="1"/>
</dbReference>
<dbReference type="RefSeq" id="WP_254266903.1">
    <property type="nucleotide sequence ID" value="NZ_CP100400.1"/>
</dbReference>
<reference evidence="4 5" key="1">
    <citation type="journal article" date="2019" name="Int. J. Syst. Evol. Microbiol.">
        <title>The Global Catalogue of Microorganisms (GCM) 10K type strain sequencing project: providing services to taxonomists for standard genome sequencing and annotation.</title>
        <authorList>
            <consortium name="The Broad Institute Genomics Platform"/>
            <consortium name="The Broad Institute Genome Sequencing Center for Infectious Disease"/>
            <person name="Wu L."/>
            <person name="Ma J."/>
        </authorList>
    </citation>
    <scope>NUCLEOTIDE SEQUENCE [LARGE SCALE GENOMIC DNA]</scope>
    <source>
        <strain evidence="4 5">XZYJ18</strain>
    </source>
</reference>
<accession>A0ABD5Q035</accession>
<evidence type="ECO:0000256" key="1">
    <source>
        <dbReference type="ARBA" id="ARBA00022500"/>
    </source>
</evidence>
<comment type="function">
    <text evidence="3">Probably deamidates glutamine residues to glutamate on methyl-accepting chemotaxis receptors (MCPs), playing an important role in chemotaxis.</text>
</comment>
<evidence type="ECO:0000313" key="5">
    <source>
        <dbReference type="Proteomes" id="UP001595945"/>
    </source>
</evidence>
<dbReference type="InterPro" id="IPR005659">
    <property type="entry name" value="Chemorcpt_Glu_NH3ase_CheD"/>
</dbReference>
<proteinExistence type="inferred from homology"/>
<gene>
    <name evidence="3" type="primary">cheD</name>
    <name evidence="4" type="ORF">ACFO9K_07040</name>
</gene>
<dbReference type="GeneID" id="73045308"/>
<comment type="similarity">
    <text evidence="3">Belongs to the CheD family.</text>
</comment>
<dbReference type="CDD" id="cd16352">
    <property type="entry name" value="CheD"/>
    <property type="match status" value="1"/>
</dbReference>
<keyword evidence="1 3" id="KW-0145">Chemotaxis</keyword>
<dbReference type="GO" id="GO:0050568">
    <property type="term" value="F:protein-glutamine glutaminase activity"/>
    <property type="evidence" value="ECO:0007669"/>
    <property type="project" value="UniProtKB-UniRule"/>
</dbReference>
<comment type="catalytic activity">
    <reaction evidence="3">
        <text>L-glutaminyl-[protein] + H2O = L-glutamyl-[protein] + NH4(+)</text>
        <dbReference type="Rhea" id="RHEA:16441"/>
        <dbReference type="Rhea" id="RHEA-COMP:10207"/>
        <dbReference type="Rhea" id="RHEA-COMP:10208"/>
        <dbReference type="ChEBI" id="CHEBI:15377"/>
        <dbReference type="ChEBI" id="CHEBI:28938"/>
        <dbReference type="ChEBI" id="CHEBI:29973"/>
        <dbReference type="ChEBI" id="CHEBI:30011"/>
        <dbReference type="EC" id="3.5.1.44"/>
    </reaction>
</comment>